<feature type="region of interest" description="Disordered" evidence="1">
    <location>
        <begin position="1"/>
        <end position="27"/>
    </location>
</feature>
<organism evidence="2 3">
    <name type="scientific">Candidatus Entotheonella gemina</name>
    <dbReference type="NCBI Taxonomy" id="1429439"/>
    <lineage>
        <taxon>Bacteria</taxon>
        <taxon>Pseudomonadati</taxon>
        <taxon>Nitrospinota/Tectimicrobiota group</taxon>
        <taxon>Candidatus Tectimicrobiota</taxon>
        <taxon>Candidatus Entotheonellia</taxon>
        <taxon>Candidatus Entotheonellales</taxon>
        <taxon>Candidatus Entotheonellaceae</taxon>
        <taxon>Candidatus Entotheonella</taxon>
    </lineage>
</organism>
<dbReference type="Proteomes" id="UP000019140">
    <property type="component" value="Unassembled WGS sequence"/>
</dbReference>
<dbReference type="AlphaFoldDB" id="W4LQE2"/>
<sequence>MSADTSENPSSAPEPEPQNTSDSLQEPHLLNIDSVMEVAQWLALAAASGIVGNVAYDLLNSIRRRLGPETTKVVGSLATFRDHQEFKNQSYTQWVIPPLAFYPDVAEFFQS</sequence>
<evidence type="ECO:0000313" key="2">
    <source>
        <dbReference type="EMBL" id="ETX00193.1"/>
    </source>
</evidence>
<accession>W4LQE2</accession>
<keyword evidence="3" id="KW-1185">Reference proteome</keyword>
<dbReference type="EMBL" id="AZHX01001757">
    <property type="protein sequence ID" value="ETX00193.1"/>
    <property type="molecule type" value="Genomic_DNA"/>
</dbReference>
<evidence type="ECO:0000313" key="3">
    <source>
        <dbReference type="Proteomes" id="UP000019140"/>
    </source>
</evidence>
<evidence type="ECO:0000256" key="1">
    <source>
        <dbReference type="SAM" id="MobiDB-lite"/>
    </source>
</evidence>
<protein>
    <submittedName>
        <fullName evidence="2">Uncharacterized protein</fullName>
    </submittedName>
</protein>
<comment type="caution">
    <text evidence="2">The sequence shown here is derived from an EMBL/GenBank/DDBJ whole genome shotgun (WGS) entry which is preliminary data.</text>
</comment>
<proteinExistence type="predicted"/>
<feature type="compositionally biased region" description="Low complexity" evidence="1">
    <location>
        <begin position="1"/>
        <end position="13"/>
    </location>
</feature>
<gene>
    <name evidence="2" type="ORF">ETSY2_39560</name>
</gene>
<reference evidence="2 3" key="1">
    <citation type="journal article" date="2014" name="Nature">
        <title>An environmental bacterial taxon with a large and distinct metabolic repertoire.</title>
        <authorList>
            <person name="Wilson M.C."/>
            <person name="Mori T."/>
            <person name="Ruckert C."/>
            <person name="Uria A.R."/>
            <person name="Helf M.J."/>
            <person name="Takada K."/>
            <person name="Gernert C."/>
            <person name="Steffens U.A."/>
            <person name="Heycke N."/>
            <person name="Schmitt S."/>
            <person name="Rinke C."/>
            <person name="Helfrich E.J."/>
            <person name="Brachmann A.O."/>
            <person name="Gurgui C."/>
            <person name="Wakimoto T."/>
            <person name="Kracht M."/>
            <person name="Crusemann M."/>
            <person name="Hentschel U."/>
            <person name="Abe I."/>
            <person name="Matsunaga S."/>
            <person name="Kalinowski J."/>
            <person name="Takeyama H."/>
            <person name="Piel J."/>
        </authorList>
    </citation>
    <scope>NUCLEOTIDE SEQUENCE [LARGE SCALE GENOMIC DNA]</scope>
    <source>
        <strain evidence="3">TSY2</strain>
    </source>
</reference>
<dbReference type="HOGENOM" id="CLU_2153736_0_0_7"/>
<name>W4LQE2_9BACT</name>